<evidence type="ECO:0000256" key="2">
    <source>
        <dbReference type="ARBA" id="ARBA00023125"/>
    </source>
</evidence>
<dbReference type="PANTHER" id="PTHR47506">
    <property type="entry name" value="TRANSCRIPTIONAL REGULATORY PROTEIN"/>
    <property type="match status" value="1"/>
</dbReference>
<reference evidence="6 7" key="1">
    <citation type="submission" date="2023-06" db="EMBL/GenBank/DDBJ databases">
        <title>Draft genome sequence of Novosphingobium sp. strain IK01.</title>
        <authorList>
            <person name="Hatamoto M."/>
            <person name="Ikarashi T."/>
            <person name="Yamaguchi T."/>
        </authorList>
    </citation>
    <scope>NUCLEOTIDE SEQUENCE [LARGE SCALE GENOMIC DNA]</scope>
    <source>
        <strain evidence="6 7">IK01</strain>
    </source>
</reference>
<dbReference type="PROSITE" id="PS50977">
    <property type="entry name" value="HTH_TETR_2"/>
    <property type="match status" value="1"/>
</dbReference>
<accession>A0ABQ6P712</accession>
<keyword evidence="1" id="KW-0805">Transcription regulation</keyword>
<dbReference type="PRINTS" id="PR00455">
    <property type="entry name" value="HTHTETR"/>
</dbReference>
<keyword evidence="3" id="KW-0804">Transcription</keyword>
<dbReference type="Proteomes" id="UP001187221">
    <property type="component" value="Unassembled WGS sequence"/>
</dbReference>
<protein>
    <submittedName>
        <fullName evidence="6">TetR/AcrR family transcriptional regulator</fullName>
    </submittedName>
</protein>
<gene>
    <name evidence="6" type="ORF">NUTIK01_18210</name>
</gene>
<comment type="caution">
    <text evidence="6">The sequence shown here is derived from an EMBL/GenBank/DDBJ whole genome shotgun (WGS) entry which is preliminary data.</text>
</comment>
<evidence type="ECO:0000256" key="1">
    <source>
        <dbReference type="ARBA" id="ARBA00023015"/>
    </source>
</evidence>
<evidence type="ECO:0000313" key="7">
    <source>
        <dbReference type="Proteomes" id="UP001187221"/>
    </source>
</evidence>
<dbReference type="InterPro" id="IPR011075">
    <property type="entry name" value="TetR_C"/>
</dbReference>
<evidence type="ECO:0000259" key="5">
    <source>
        <dbReference type="PROSITE" id="PS50977"/>
    </source>
</evidence>
<proteinExistence type="predicted"/>
<organism evidence="6 7">
    <name type="scientific">Novosphingobium pituita</name>
    <dbReference type="NCBI Taxonomy" id="3056842"/>
    <lineage>
        <taxon>Bacteria</taxon>
        <taxon>Pseudomonadati</taxon>
        <taxon>Pseudomonadota</taxon>
        <taxon>Alphaproteobacteria</taxon>
        <taxon>Sphingomonadales</taxon>
        <taxon>Sphingomonadaceae</taxon>
        <taxon>Novosphingobium</taxon>
    </lineage>
</organism>
<evidence type="ECO:0000256" key="4">
    <source>
        <dbReference type="PROSITE-ProRule" id="PRU00335"/>
    </source>
</evidence>
<dbReference type="SUPFAM" id="SSF46689">
    <property type="entry name" value="Homeodomain-like"/>
    <property type="match status" value="1"/>
</dbReference>
<name>A0ABQ6P712_9SPHN</name>
<dbReference type="InterPro" id="IPR036271">
    <property type="entry name" value="Tet_transcr_reg_TetR-rel_C_sf"/>
</dbReference>
<feature type="DNA-binding region" description="H-T-H motif" evidence="4">
    <location>
        <begin position="36"/>
        <end position="55"/>
    </location>
</feature>
<dbReference type="PANTHER" id="PTHR47506:SF6">
    <property type="entry name" value="HTH-TYPE TRANSCRIPTIONAL REPRESSOR NEMR"/>
    <property type="match status" value="1"/>
</dbReference>
<dbReference type="Pfam" id="PF16925">
    <property type="entry name" value="TetR_C_13"/>
    <property type="match status" value="1"/>
</dbReference>
<dbReference type="Gene3D" id="1.10.357.10">
    <property type="entry name" value="Tetracycline Repressor, domain 2"/>
    <property type="match status" value="1"/>
</dbReference>
<dbReference type="RefSeq" id="WP_317974766.1">
    <property type="nucleotide sequence ID" value="NZ_BTFW01000001.1"/>
</dbReference>
<evidence type="ECO:0000256" key="3">
    <source>
        <dbReference type="ARBA" id="ARBA00023163"/>
    </source>
</evidence>
<dbReference type="InterPro" id="IPR009057">
    <property type="entry name" value="Homeodomain-like_sf"/>
</dbReference>
<dbReference type="Pfam" id="PF00440">
    <property type="entry name" value="TetR_N"/>
    <property type="match status" value="1"/>
</dbReference>
<dbReference type="SUPFAM" id="SSF48498">
    <property type="entry name" value="Tetracyclin repressor-like, C-terminal domain"/>
    <property type="match status" value="1"/>
</dbReference>
<evidence type="ECO:0000313" key="6">
    <source>
        <dbReference type="EMBL" id="GMM61044.1"/>
    </source>
</evidence>
<keyword evidence="7" id="KW-1185">Reference proteome</keyword>
<sequence length="205" mass="22002">MSQASVLTVPADRDTRSTILATGRRVMGAKGFSAVGLSEILGEAGVPKGSFYHHFGSKDAFGEAMLGAYFEDYLREMDLVVTKPGLTGAERLMLYFANWRETQGAMDCQGRCLTVKLAAEVSDLSETMRRALKAGTDGVIARLAAMIGAGVDDGSIRIASTARDVATSLYHQWLGASVMVKILRVEDPFDCAARTTRQMIGQIAA</sequence>
<feature type="domain" description="HTH tetR-type" evidence="5">
    <location>
        <begin position="13"/>
        <end position="73"/>
    </location>
</feature>
<dbReference type="InterPro" id="IPR001647">
    <property type="entry name" value="HTH_TetR"/>
</dbReference>
<keyword evidence="2 4" id="KW-0238">DNA-binding</keyword>
<dbReference type="EMBL" id="BTFW01000001">
    <property type="protein sequence ID" value="GMM61044.1"/>
    <property type="molecule type" value="Genomic_DNA"/>
</dbReference>